<dbReference type="PANTHER" id="PTHR45992">
    <property type="entry name" value="EUKARYOTIC ELONGATION FACTOR 2 KINASE-RELATED"/>
    <property type="match status" value="1"/>
</dbReference>
<keyword evidence="1" id="KW-0723">Serine/threonine-protein kinase</keyword>
<dbReference type="PANTHER" id="PTHR45992:SF2">
    <property type="entry name" value="EUKARYOTIC ELONGATION FACTOR 2 KINASE"/>
    <property type="match status" value="1"/>
</dbReference>
<dbReference type="InterPro" id="IPR051852">
    <property type="entry name" value="Alpha-type_PK"/>
</dbReference>
<organism evidence="7 8">
    <name type="scientific">Apiospora phragmitis</name>
    <dbReference type="NCBI Taxonomy" id="2905665"/>
    <lineage>
        <taxon>Eukaryota</taxon>
        <taxon>Fungi</taxon>
        <taxon>Dikarya</taxon>
        <taxon>Ascomycota</taxon>
        <taxon>Pezizomycotina</taxon>
        <taxon>Sordariomycetes</taxon>
        <taxon>Xylariomycetidae</taxon>
        <taxon>Amphisphaeriales</taxon>
        <taxon>Apiosporaceae</taxon>
        <taxon>Apiospora</taxon>
    </lineage>
</organism>
<keyword evidence="5" id="KW-0067">ATP-binding</keyword>
<proteinExistence type="predicted"/>
<gene>
    <name evidence="7" type="ORF">PG994_013868</name>
</gene>
<dbReference type="SMART" id="SM00811">
    <property type="entry name" value="Alpha_kinase"/>
    <property type="match status" value="1"/>
</dbReference>
<dbReference type="Proteomes" id="UP001480595">
    <property type="component" value="Unassembled WGS sequence"/>
</dbReference>
<dbReference type="InterPro" id="IPR011009">
    <property type="entry name" value="Kinase-like_dom_sf"/>
</dbReference>
<dbReference type="EMBL" id="JAQQWL010000015">
    <property type="protein sequence ID" value="KAK8040861.1"/>
    <property type="molecule type" value="Genomic_DNA"/>
</dbReference>
<evidence type="ECO:0000313" key="8">
    <source>
        <dbReference type="Proteomes" id="UP001480595"/>
    </source>
</evidence>
<name>A0ABR1T2P5_9PEZI</name>
<evidence type="ECO:0000256" key="5">
    <source>
        <dbReference type="ARBA" id="ARBA00022840"/>
    </source>
</evidence>
<keyword evidence="2" id="KW-0808">Transferase</keyword>
<dbReference type="InterPro" id="IPR004166">
    <property type="entry name" value="a-kinase_dom"/>
</dbReference>
<dbReference type="CDD" id="cd04515">
    <property type="entry name" value="Alpha_kinase"/>
    <property type="match status" value="1"/>
</dbReference>
<comment type="caution">
    <text evidence="7">The sequence shown here is derived from an EMBL/GenBank/DDBJ whole genome shotgun (WGS) entry which is preliminary data.</text>
</comment>
<reference evidence="7 8" key="1">
    <citation type="submission" date="2023-01" db="EMBL/GenBank/DDBJ databases">
        <title>Analysis of 21 Apiospora genomes using comparative genomics revels a genus with tremendous synthesis potential of carbohydrate active enzymes and secondary metabolites.</title>
        <authorList>
            <person name="Sorensen T."/>
        </authorList>
    </citation>
    <scope>NUCLEOTIDE SEQUENCE [LARGE SCALE GENOMIC DNA]</scope>
    <source>
        <strain evidence="7 8">CBS 135458</strain>
    </source>
</reference>
<evidence type="ECO:0000259" key="6">
    <source>
        <dbReference type="PROSITE" id="PS51158"/>
    </source>
</evidence>
<protein>
    <recommendedName>
        <fullName evidence="6">Alpha-type protein kinase domain-containing protein</fullName>
    </recommendedName>
</protein>
<sequence length="182" mass="20204">MMAHDDNIKSNVVQHLTIQTRSMPFGQGAMRTASYARTEAGKDRFVVKAFKKSGIKIAHLAEDMRIQALCKAFALEFNALVGKRYSIDFMVTAALQVESSSTYAKSGCISLEPFIQGLCQVQQQPPGYFLINDLQGVGGILTDPTVQTADSERFKLSDNNLVVESMKIFSVHECNPYAERWS</sequence>
<dbReference type="RefSeq" id="XP_066708406.1">
    <property type="nucleotide sequence ID" value="XM_066865277.1"/>
</dbReference>
<dbReference type="SUPFAM" id="SSF56112">
    <property type="entry name" value="Protein kinase-like (PK-like)"/>
    <property type="match status" value="1"/>
</dbReference>
<dbReference type="Gene3D" id="3.30.200.20">
    <property type="entry name" value="Phosphorylase Kinase, domain 1"/>
    <property type="match status" value="1"/>
</dbReference>
<keyword evidence="3" id="KW-0547">Nucleotide-binding</keyword>
<keyword evidence="4" id="KW-0418">Kinase</keyword>
<feature type="domain" description="Alpha-type protein kinase" evidence="6">
    <location>
        <begin position="1"/>
        <end position="182"/>
    </location>
</feature>
<dbReference type="PROSITE" id="PS51158">
    <property type="entry name" value="ALPHA_KINASE"/>
    <property type="match status" value="1"/>
</dbReference>
<evidence type="ECO:0000256" key="2">
    <source>
        <dbReference type="ARBA" id="ARBA00022679"/>
    </source>
</evidence>
<dbReference type="Pfam" id="PF02816">
    <property type="entry name" value="Alpha_kinase"/>
    <property type="match status" value="2"/>
</dbReference>
<keyword evidence="8" id="KW-1185">Reference proteome</keyword>
<evidence type="ECO:0000313" key="7">
    <source>
        <dbReference type="EMBL" id="KAK8040861.1"/>
    </source>
</evidence>
<dbReference type="GeneID" id="92098340"/>
<evidence type="ECO:0000256" key="4">
    <source>
        <dbReference type="ARBA" id="ARBA00022777"/>
    </source>
</evidence>
<accession>A0ABR1T2P5</accession>
<evidence type="ECO:0000256" key="1">
    <source>
        <dbReference type="ARBA" id="ARBA00022527"/>
    </source>
</evidence>
<evidence type="ECO:0000256" key="3">
    <source>
        <dbReference type="ARBA" id="ARBA00022741"/>
    </source>
</evidence>